<sequence length="539" mass="61481">MANISSFALTVAIVSFLIYFVSFRKQKLTKLPPGPPQWPVIGNLPHLPPKGLPEYRHWLEHKDKYGLISSVQVMGQTMLILHDQEAVKDLLEKTSKITSSRPHMEFAHNIAGYGGYVTSQRYNDNFRLQRRFMHQQLGTKKLVAQYRSTQRVEVGHLLMRMLEEPQKLMEHLQNEAGAIILKMTYGYSVEKQTTDPLVRLVERMMANFSLAFMPLAWSVDAIPALKYLPDWLPGMSFKKTGKEWNLINQLVVNIPYSFTRQEMAMRKYQPSLVSRLLEDCSVGNSRKQLRPQDEEAIKWAAATLYGGGADTTVSSLYSFVLAMIKFPEVQRKGQEEIDNIIGQGRLPQFEDRDQLLYIEGIVQETLRWFPVTPLGVPHSTDADIEYKGYNIPKGTVLIPGIWWFLHDPQVYKNPDDFDPMRYMSPRNEPDPSNYCFGFGRRICPGRYVADSNLFLGIAQILACFNISKAVDENGRPIEPQLHHTPGLVSHPETFSYNITPRSLAHQDLIRGVAKEGYLQRGDSSKLQDMVSISDVLGES</sequence>
<evidence type="ECO:0000313" key="13">
    <source>
        <dbReference type="Proteomes" id="UP000028524"/>
    </source>
</evidence>
<dbReference type="PANTHER" id="PTHR46300">
    <property type="entry name" value="P450, PUTATIVE (EUROFUNG)-RELATED-RELATED"/>
    <property type="match status" value="1"/>
</dbReference>
<evidence type="ECO:0000256" key="4">
    <source>
        <dbReference type="ARBA" id="ARBA00022617"/>
    </source>
</evidence>
<dbReference type="PRINTS" id="PR00463">
    <property type="entry name" value="EP450I"/>
</dbReference>
<dbReference type="CDD" id="cd11065">
    <property type="entry name" value="CYP64-like"/>
    <property type="match status" value="1"/>
</dbReference>
<dbReference type="GO" id="GO:0020037">
    <property type="term" value="F:heme binding"/>
    <property type="evidence" value="ECO:0007669"/>
    <property type="project" value="InterPro"/>
</dbReference>
<protein>
    <recommendedName>
        <fullName evidence="14">O-methylsterigmatocystin oxidoreductase</fullName>
    </recommendedName>
</protein>
<feature type="binding site" description="axial binding residue" evidence="9">
    <location>
        <position position="443"/>
    </location>
    <ligand>
        <name>heme</name>
        <dbReference type="ChEBI" id="CHEBI:30413"/>
    </ligand>
    <ligandPart>
        <name>Fe</name>
        <dbReference type="ChEBI" id="CHEBI:18248"/>
    </ligandPart>
</feature>
<evidence type="ECO:0000313" key="12">
    <source>
        <dbReference type="EMBL" id="KFA65620.1"/>
    </source>
</evidence>
<dbReference type="OrthoDB" id="2789670at2759"/>
<evidence type="ECO:0000256" key="6">
    <source>
        <dbReference type="ARBA" id="ARBA00023002"/>
    </source>
</evidence>
<evidence type="ECO:0000256" key="7">
    <source>
        <dbReference type="ARBA" id="ARBA00023004"/>
    </source>
</evidence>
<evidence type="ECO:0000256" key="11">
    <source>
        <dbReference type="SAM" id="Phobius"/>
    </source>
</evidence>
<dbReference type="EMBL" id="KL660582">
    <property type="protein sequence ID" value="KFA65620.1"/>
    <property type="molecule type" value="Genomic_DNA"/>
</dbReference>
<keyword evidence="5 9" id="KW-0479">Metal-binding</keyword>
<dbReference type="GO" id="GO:0005506">
    <property type="term" value="F:iron ion binding"/>
    <property type="evidence" value="ECO:0007669"/>
    <property type="project" value="InterPro"/>
</dbReference>
<accession>A0A084QNT5</accession>
<comment type="similarity">
    <text evidence="3 10">Belongs to the cytochrome P450 family.</text>
</comment>
<dbReference type="SUPFAM" id="SSF48264">
    <property type="entry name" value="Cytochrome P450"/>
    <property type="match status" value="1"/>
</dbReference>
<dbReference type="InterPro" id="IPR036396">
    <property type="entry name" value="Cyt_P450_sf"/>
</dbReference>
<keyword evidence="11" id="KW-0812">Transmembrane</keyword>
<keyword evidence="4 9" id="KW-0349">Heme</keyword>
<dbReference type="PANTHER" id="PTHR46300:SF7">
    <property type="entry name" value="P450, PUTATIVE (EUROFUNG)-RELATED"/>
    <property type="match status" value="1"/>
</dbReference>
<dbReference type="Gene3D" id="1.10.630.10">
    <property type="entry name" value="Cytochrome P450"/>
    <property type="match status" value="1"/>
</dbReference>
<dbReference type="Proteomes" id="UP000028524">
    <property type="component" value="Unassembled WGS sequence"/>
</dbReference>
<dbReference type="HOGENOM" id="CLU_001570_2_3_1"/>
<feature type="transmembrane region" description="Helical" evidence="11">
    <location>
        <begin position="6"/>
        <end position="23"/>
    </location>
</feature>
<keyword evidence="7 9" id="KW-0408">Iron</keyword>
<keyword evidence="11" id="KW-0472">Membrane</keyword>
<dbReference type="InterPro" id="IPR002401">
    <property type="entry name" value="Cyt_P450_E_grp-I"/>
</dbReference>
<evidence type="ECO:0000256" key="2">
    <source>
        <dbReference type="ARBA" id="ARBA00004685"/>
    </source>
</evidence>
<reference evidence="12 13" key="1">
    <citation type="journal article" date="2014" name="BMC Genomics">
        <title>Comparative genome sequencing reveals chemotype-specific gene clusters in the toxigenic black mold Stachybotrys.</title>
        <authorList>
            <person name="Semeiks J."/>
            <person name="Borek D."/>
            <person name="Otwinowski Z."/>
            <person name="Grishin N.V."/>
        </authorList>
    </citation>
    <scope>NUCLEOTIDE SEQUENCE [LARGE SCALE GENOMIC DNA]</scope>
    <source>
        <strain evidence="12 13">IBT 40285</strain>
    </source>
</reference>
<dbReference type="InParanoid" id="A0A084QNT5"/>
<evidence type="ECO:0000256" key="9">
    <source>
        <dbReference type="PIRSR" id="PIRSR602401-1"/>
    </source>
</evidence>
<dbReference type="STRING" id="1283841.A0A084QNT5"/>
<comment type="pathway">
    <text evidence="2">Mycotoxin biosynthesis.</text>
</comment>
<dbReference type="AlphaFoldDB" id="A0A084QNT5"/>
<dbReference type="OMA" id="QHWLKFK"/>
<dbReference type="PRINTS" id="PR00385">
    <property type="entry name" value="P450"/>
</dbReference>
<evidence type="ECO:0000256" key="10">
    <source>
        <dbReference type="RuleBase" id="RU000461"/>
    </source>
</evidence>
<name>A0A084QNT5_STAC4</name>
<organism evidence="12 13">
    <name type="scientific">Stachybotrys chlorohalonatus (strain IBT 40285)</name>
    <dbReference type="NCBI Taxonomy" id="1283841"/>
    <lineage>
        <taxon>Eukaryota</taxon>
        <taxon>Fungi</taxon>
        <taxon>Dikarya</taxon>
        <taxon>Ascomycota</taxon>
        <taxon>Pezizomycotina</taxon>
        <taxon>Sordariomycetes</taxon>
        <taxon>Hypocreomycetidae</taxon>
        <taxon>Hypocreales</taxon>
        <taxon>Stachybotryaceae</taxon>
        <taxon>Stachybotrys</taxon>
    </lineage>
</organism>
<dbReference type="GO" id="GO:0016705">
    <property type="term" value="F:oxidoreductase activity, acting on paired donors, with incorporation or reduction of molecular oxygen"/>
    <property type="evidence" value="ECO:0007669"/>
    <property type="project" value="InterPro"/>
</dbReference>
<dbReference type="PROSITE" id="PS00086">
    <property type="entry name" value="CYTOCHROME_P450"/>
    <property type="match status" value="1"/>
</dbReference>
<keyword evidence="8 10" id="KW-0503">Monooxygenase</keyword>
<dbReference type="InterPro" id="IPR017972">
    <property type="entry name" value="Cyt_P450_CS"/>
</dbReference>
<evidence type="ECO:0000256" key="8">
    <source>
        <dbReference type="ARBA" id="ARBA00023033"/>
    </source>
</evidence>
<dbReference type="Pfam" id="PF00067">
    <property type="entry name" value="p450"/>
    <property type="match status" value="1"/>
</dbReference>
<evidence type="ECO:0000256" key="3">
    <source>
        <dbReference type="ARBA" id="ARBA00010617"/>
    </source>
</evidence>
<gene>
    <name evidence="12" type="ORF">S40285_09593</name>
</gene>
<comment type="cofactor">
    <cofactor evidence="1 9">
        <name>heme</name>
        <dbReference type="ChEBI" id="CHEBI:30413"/>
    </cofactor>
</comment>
<keyword evidence="11" id="KW-1133">Transmembrane helix</keyword>
<evidence type="ECO:0008006" key="14">
    <source>
        <dbReference type="Google" id="ProtNLM"/>
    </source>
</evidence>
<keyword evidence="13" id="KW-1185">Reference proteome</keyword>
<proteinExistence type="inferred from homology"/>
<evidence type="ECO:0000256" key="1">
    <source>
        <dbReference type="ARBA" id="ARBA00001971"/>
    </source>
</evidence>
<dbReference type="GO" id="GO:0004497">
    <property type="term" value="F:monooxygenase activity"/>
    <property type="evidence" value="ECO:0007669"/>
    <property type="project" value="UniProtKB-KW"/>
</dbReference>
<dbReference type="InterPro" id="IPR001128">
    <property type="entry name" value="Cyt_P450"/>
</dbReference>
<evidence type="ECO:0000256" key="5">
    <source>
        <dbReference type="ARBA" id="ARBA00022723"/>
    </source>
</evidence>
<dbReference type="InterPro" id="IPR050364">
    <property type="entry name" value="Cytochrome_P450_fung"/>
</dbReference>
<keyword evidence="6 10" id="KW-0560">Oxidoreductase</keyword>